<evidence type="ECO:0000256" key="7">
    <source>
        <dbReference type="ARBA" id="ARBA00022807"/>
    </source>
</evidence>
<organism evidence="14">
    <name type="scientific">Camponotus floridanus</name>
    <name type="common">Florida carpenter ant</name>
    <dbReference type="NCBI Taxonomy" id="104421"/>
    <lineage>
        <taxon>Eukaryota</taxon>
        <taxon>Metazoa</taxon>
        <taxon>Ecdysozoa</taxon>
        <taxon>Arthropoda</taxon>
        <taxon>Hexapoda</taxon>
        <taxon>Insecta</taxon>
        <taxon>Pterygota</taxon>
        <taxon>Neoptera</taxon>
        <taxon>Endopterygota</taxon>
        <taxon>Hymenoptera</taxon>
        <taxon>Apocrita</taxon>
        <taxon>Aculeata</taxon>
        <taxon>Formicoidea</taxon>
        <taxon>Formicidae</taxon>
        <taxon>Formicinae</taxon>
        <taxon>Camponotus</taxon>
    </lineage>
</organism>
<dbReference type="InterPro" id="IPR046792">
    <property type="entry name" value="Peptidase_C54_cat"/>
</dbReference>
<dbReference type="GO" id="GO:0000045">
    <property type="term" value="P:autophagosome assembly"/>
    <property type="evidence" value="ECO:0007669"/>
    <property type="project" value="TreeGrafter"/>
</dbReference>
<dbReference type="Proteomes" id="UP000000311">
    <property type="component" value="Unassembled WGS sequence"/>
</dbReference>
<keyword evidence="7" id="KW-0788">Thiol protease</keyword>
<comment type="function">
    <text evidence="11">Cysteine protease that plays a key role in autophagy by mediating both proteolytic activation and delipidation of ATG8 family proteins.</text>
</comment>
<dbReference type="GO" id="GO:0035973">
    <property type="term" value="P:aggrephagy"/>
    <property type="evidence" value="ECO:0007669"/>
    <property type="project" value="TreeGrafter"/>
</dbReference>
<dbReference type="SUPFAM" id="SSF54001">
    <property type="entry name" value="Cysteine proteinases"/>
    <property type="match status" value="1"/>
</dbReference>
<dbReference type="OMA" id="MPRDWAW"/>
<dbReference type="AlphaFoldDB" id="E2AN45"/>
<keyword evidence="5 11" id="KW-0645">Protease</keyword>
<dbReference type="GO" id="GO:0015031">
    <property type="term" value="P:protein transport"/>
    <property type="evidence" value="ECO:0007669"/>
    <property type="project" value="UniProtKB-KW"/>
</dbReference>
<dbReference type="GO" id="GO:0004197">
    <property type="term" value="F:cysteine-type endopeptidase activity"/>
    <property type="evidence" value="ECO:0007669"/>
    <property type="project" value="TreeGrafter"/>
</dbReference>
<dbReference type="STRING" id="104421.E2AN45"/>
<keyword evidence="3" id="KW-0813">Transport</keyword>
<evidence type="ECO:0000256" key="4">
    <source>
        <dbReference type="ARBA" id="ARBA00022490"/>
    </source>
</evidence>
<comment type="subcellular location">
    <subcellularLocation>
        <location evidence="1 11">Cytoplasm</location>
    </subcellularLocation>
</comment>
<dbReference type="PANTHER" id="PTHR22624">
    <property type="entry name" value="CYSTEINE PROTEASE ATG4"/>
    <property type="match status" value="1"/>
</dbReference>
<dbReference type="EC" id="3.4.22.-" evidence="11"/>
<accession>E2AN45</accession>
<evidence type="ECO:0000256" key="10">
    <source>
        <dbReference type="ARBA" id="ARBA00029362"/>
    </source>
</evidence>
<protein>
    <recommendedName>
        <fullName evidence="11">Cysteine protease</fullName>
        <ecNumber evidence="11">3.4.22.-</ecNumber>
    </recommendedName>
</protein>
<dbReference type="OrthoDB" id="2960936at2759"/>
<keyword evidence="9 11" id="KW-0072">Autophagy</keyword>
<evidence type="ECO:0000256" key="2">
    <source>
        <dbReference type="ARBA" id="ARBA00010958"/>
    </source>
</evidence>
<feature type="domain" description="Peptidase C54 catalytic" evidence="12">
    <location>
        <begin position="136"/>
        <end position="413"/>
    </location>
</feature>
<evidence type="ECO:0000256" key="9">
    <source>
        <dbReference type="ARBA" id="ARBA00023006"/>
    </source>
</evidence>
<proteinExistence type="inferred from homology"/>
<dbReference type="GO" id="GO:0034727">
    <property type="term" value="P:piecemeal microautophagy of the nucleus"/>
    <property type="evidence" value="ECO:0007669"/>
    <property type="project" value="TreeGrafter"/>
</dbReference>
<dbReference type="GO" id="GO:0000423">
    <property type="term" value="P:mitophagy"/>
    <property type="evidence" value="ECO:0007669"/>
    <property type="project" value="TreeGrafter"/>
</dbReference>
<evidence type="ECO:0000259" key="12">
    <source>
        <dbReference type="Pfam" id="PF03416"/>
    </source>
</evidence>
<reference evidence="13 14" key="1">
    <citation type="journal article" date="2010" name="Science">
        <title>Genomic comparison of the ants Camponotus floridanus and Harpegnathos saltator.</title>
        <authorList>
            <person name="Bonasio R."/>
            <person name="Zhang G."/>
            <person name="Ye C."/>
            <person name="Mutti N.S."/>
            <person name="Fang X."/>
            <person name="Qin N."/>
            <person name="Donahue G."/>
            <person name="Yang P."/>
            <person name="Li Q."/>
            <person name="Li C."/>
            <person name="Zhang P."/>
            <person name="Huang Z."/>
            <person name="Berger S.L."/>
            <person name="Reinberg D."/>
            <person name="Wang J."/>
            <person name="Liebig J."/>
        </authorList>
    </citation>
    <scope>NUCLEOTIDE SEQUENCE [LARGE SCALE GENOMIC DNA]</scope>
    <source>
        <strain evidence="14">C129</strain>
    </source>
</reference>
<dbReference type="EMBL" id="GL441072">
    <property type="protein sequence ID" value="EFN65142.1"/>
    <property type="molecule type" value="Genomic_DNA"/>
</dbReference>
<dbReference type="InterPro" id="IPR038765">
    <property type="entry name" value="Papain-like_cys_pep_sf"/>
</dbReference>
<evidence type="ECO:0000313" key="14">
    <source>
        <dbReference type="Proteomes" id="UP000000311"/>
    </source>
</evidence>
<keyword evidence="14" id="KW-1185">Reference proteome</keyword>
<dbReference type="GO" id="GO:0019786">
    <property type="term" value="F:protein-phosphatidylethanolamide deconjugating activity"/>
    <property type="evidence" value="ECO:0007669"/>
    <property type="project" value="InterPro"/>
</dbReference>
<dbReference type="InterPro" id="IPR005078">
    <property type="entry name" value="Peptidase_C54"/>
</dbReference>
<evidence type="ECO:0000256" key="8">
    <source>
        <dbReference type="ARBA" id="ARBA00022927"/>
    </source>
</evidence>
<sequence length="477" mass="54113">MNGQVHSSRERLGGFGPSFGLFSGMIPDRVPAMQIPITDRSFGPSEIPLDDTMAATEVDSKVKTKLLSMWNNVKYGWTVKIKTNFSKESPVWLLGQCYLKKSEDPLERASEALEPVGTGSQVSLAMDATNFENTIEEFKRDFVSRIWLTYRREFQILNGSTFTTDCGWGCMLRSGQMMLAQALVCHFLGREWRWRPEQPIETLQQRLDDRNHRMIIKWFGDQSESPFSIHRLVLLGASAGKRAGDWYGPSSVAHLLSQAVECASKQSNSNFDHLAVYVAQDCAVYLQDVENICRTPDGKWKALVLLVPLRLGADKLNPVYAPCLTSLLTLDTCIGVIGGRPRHSLYFIGYQDDKLIHLDPHYCQETVDVWKNDFSLTSFHCTSPRKMLLSKMDPSCCVGFYFPNKEALTDFMETIQRFVIPNQKTNYPMFLFCEGSGKDLQHGIEVVEGLLPSTSPFVDRETLEDDLYESEEFELLQ</sequence>
<evidence type="ECO:0000256" key="6">
    <source>
        <dbReference type="ARBA" id="ARBA00022801"/>
    </source>
</evidence>
<dbReference type="PANTHER" id="PTHR22624:SF52">
    <property type="entry name" value="CYSTEINE PROTEASE"/>
    <property type="match status" value="1"/>
</dbReference>
<evidence type="ECO:0000313" key="13">
    <source>
        <dbReference type="EMBL" id="EFN65142.1"/>
    </source>
</evidence>
<keyword evidence="8 11" id="KW-0653">Protein transport</keyword>
<name>E2AN45_CAMFO</name>
<dbReference type="InParanoid" id="E2AN45"/>
<dbReference type="FunCoup" id="E2AN45">
    <property type="interactions" value="515"/>
</dbReference>
<keyword evidence="4 11" id="KW-0963">Cytoplasm</keyword>
<dbReference type="Pfam" id="PF03416">
    <property type="entry name" value="Peptidase_C54"/>
    <property type="match status" value="1"/>
</dbReference>
<comment type="catalytic activity">
    <reaction evidence="10">
        <text>[protein]-C-terminal L-amino acid-glycyl-phosphatidylethanolamide + H2O = [protein]-C-terminal L-amino acid-glycine + a 1,2-diacyl-sn-glycero-3-phosphoethanolamine</text>
        <dbReference type="Rhea" id="RHEA:67548"/>
        <dbReference type="Rhea" id="RHEA-COMP:17323"/>
        <dbReference type="Rhea" id="RHEA-COMP:17324"/>
        <dbReference type="ChEBI" id="CHEBI:15377"/>
        <dbReference type="ChEBI" id="CHEBI:64612"/>
        <dbReference type="ChEBI" id="CHEBI:172940"/>
        <dbReference type="ChEBI" id="CHEBI:172941"/>
    </reaction>
    <physiologicalReaction direction="left-to-right" evidence="10">
        <dbReference type="Rhea" id="RHEA:67549"/>
    </physiologicalReaction>
</comment>
<evidence type="ECO:0000256" key="5">
    <source>
        <dbReference type="ARBA" id="ARBA00022670"/>
    </source>
</evidence>
<dbReference type="GO" id="GO:0016485">
    <property type="term" value="P:protein processing"/>
    <property type="evidence" value="ECO:0007669"/>
    <property type="project" value="TreeGrafter"/>
</dbReference>
<gene>
    <name evidence="13" type="ORF">EAG_05847</name>
</gene>
<dbReference type="GO" id="GO:0005737">
    <property type="term" value="C:cytoplasm"/>
    <property type="evidence" value="ECO:0007669"/>
    <property type="project" value="UniProtKB-SubCell"/>
</dbReference>
<evidence type="ECO:0000256" key="1">
    <source>
        <dbReference type="ARBA" id="ARBA00004496"/>
    </source>
</evidence>
<comment type="similarity">
    <text evidence="2 11">Belongs to the peptidase C54 family.</text>
</comment>
<evidence type="ECO:0000256" key="11">
    <source>
        <dbReference type="RuleBase" id="RU363115"/>
    </source>
</evidence>
<evidence type="ECO:0000256" key="3">
    <source>
        <dbReference type="ARBA" id="ARBA00022448"/>
    </source>
</evidence>
<keyword evidence="6 11" id="KW-0378">Hydrolase</keyword>